<organism evidence="2">
    <name type="scientific">Jonesiaceae bacterium BS-20</name>
    <dbReference type="NCBI Taxonomy" id="3120821"/>
    <lineage>
        <taxon>Bacteria</taxon>
        <taxon>Bacillati</taxon>
        <taxon>Actinomycetota</taxon>
        <taxon>Actinomycetes</taxon>
        <taxon>Micrococcales</taxon>
        <taxon>Jonesiaceae</taxon>
    </lineage>
</organism>
<reference evidence="2" key="1">
    <citation type="submission" date="2024-02" db="EMBL/GenBank/DDBJ databases">
        <title>Tomenella chthoni gen. nov. sp. nov., a member of the family Jonesiaceae isolated from bat guano.</title>
        <authorList>
            <person name="Miller S.L."/>
            <person name="King J."/>
            <person name="Sankaranarayanan K."/>
            <person name="Lawson P.A."/>
        </authorList>
    </citation>
    <scope>NUCLEOTIDE SEQUENCE</scope>
    <source>
        <strain evidence="2">BS-20</strain>
    </source>
</reference>
<gene>
    <name evidence="2" type="ORF">V5R04_07265</name>
</gene>
<name>A0AAU7DXW5_9MICO</name>
<feature type="compositionally biased region" description="Low complexity" evidence="1">
    <location>
        <begin position="88"/>
        <end position="109"/>
    </location>
</feature>
<dbReference type="EMBL" id="CP146203">
    <property type="protein sequence ID" value="XBH23002.1"/>
    <property type="molecule type" value="Genomic_DNA"/>
</dbReference>
<evidence type="ECO:0000256" key="1">
    <source>
        <dbReference type="SAM" id="MobiDB-lite"/>
    </source>
</evidence>
<proteinExistence type="predicted"/>
<feature type="compositionally biased region" description="Polar residues" evidence="1">
    <location>
        <begin position="39"/>
        <end position="48"/>
    </location>
</feature>
<feature type="region of interest" description="Disordered" evidence="1">
    <location>
        <begin position="38"/>
        <end position="109"/>
    </location>
</feature>
<protein>
    <submittedName>
        <fullName evidence="2">Uncharacterized protein</fullName>
    </submittedName>
</protein>
<evidence type="ECO:0000313" key="2">
    <source>
        <dbReference type="EMBL" id="XBH23002.1"/>
    </source>
</evidence>
<accession>A0AAU7DXW5</accession>
<sequence>MSTGLGWAKPFVADWRAAARANAPADVGAPDVFIVATSVPDQPSSTGPVKTPEAPAASAQPPWDPSPGQGSLPSATEPVAPTLPPLEEPALPAPSTLVTPPVSAPSPVVDAPDKPVINVTELSVKDAQPTGPAMLQVATMDDAARDWVQARKGGVYWACGVWTDLVPTLPHQGLAPAGHTQAPQVPPKSLQHAVTEVLGQVSTHPVTDARIGWVLALDGAQVVGLWVTAPQEMGAIVHELGFEMPETGGQPWQITCAPPIEPLDVIIQDDSWWVEPQTEPTFAVMAAPSNFEIGHDPFASAGALLAF</sequence>
<dbReference type="AlphaFoldDB" id="A0AAU7DXW5"/>